<reference evidence="2" key="5">
    <citation type="journal article" date="2021" name="G3 (Bethesda)">
        <title>Aegilops tauschii genome assembly Aet v5.0 features greater sequence contiguity and improved annotation.</title>
        <authorList>
            <person name="Wang L."/>
            <person name="Zhu T."/>
            <person name="Rodriguez J.C."/>
            <person name="Deal K.R."/>
            <person name="Dubcovsky J."/>
            <person name="McGuire P.E."/>
            <person name="Lux T."/>
            <person name="Spannagl M."/>
            <person name="Mayer K.F.X."/>
            <person name="Baldrich P."/>
            <person name="Meyers B.C."/>
            <person name="Huo N."/>
            <person name="Gu Y.Q."/>
            <person name="Zhou H."/>
            <person name="Devos K.M."/>
            <person name="Bennetzen J.L."/>
            <person name="Unver T."/>
            <person name="Budak H."/>
            <person name="Gulick P.J."/>
            <person name="Galiba G."/>
            <person name="Kalapos B."/>
            <person name="Nelson D.R."/>
            <person name="Li P."/>
            <person name="You F.M."/>
            <person name="Luo M.C."/>
            <person name="Dvorak J."/>
        </authorList>
    </citation>
    <scope>NUCLEOTIDE SEQUENCE [LARGE SCALE GENOMIC DNA]</scope>
    <source>
        <strain evidence="2">cv. AL8/78</strain>
    </source>
</reference>
<feature type="region of interest" description="Disordered" evidence="1">
    <location>
        <begin position="1"/>
        <end position="26"/>
    </location>
</feature>
<evidence type="ECO:0000313" key="3">
    <source>
        <dbReference type="Proteomes" id="UP000015105"/>
    </source>
</evidence>
<protein>
    <submittedName>
        <fullName evidence="2">Uncharacterized protein</fullName>
    </submittedName>
</protein>
<reference evidence="2" key="3">
    <citation type="journal article" date="2017" name="Nature">
        <title>Genome sequence of the progenitor of the wheat D genome Aegilops tauschii.</title>
        <authorList>
            <person name="Luo M.C."/>
            <person name="Gu Y.Q."/>
            <person name="Puiu D."/>
            <person name="Wang H."/>
            <person name="Twardziok S.O."/>
            <person name="Deal K.R."/>
            <person name="Huo N."/>
            <person name="Zhu T."/>
            <person name="Wang L."/>
            <person name="Wang Y."/>
            <person name="McGuire P.E."/>
            <person name="Liu S."/>
            <person name="Long H."/>
            <person name="Ramasamy R.K."/>
            <person name="Rodriguez J.C."/>
            <person name="Van S.L."/>
            <person name="Yuan L."/>
            <person name="Wang Z."/>
            <person name="Xia Z."/>
            <person name="Xiao L."/>
            <person name="Anderson O.D."/>
            <person name="Ouyang S."/>
            <person name="Liang Y."/>
            <person name="Zimin A.V."/>
            <person name="Pertea G."/>
            <person name="Qi P."/>
            <person name="Bennetzen J.L."/>
            <person name="Dai X."/>
            <person name="Dawson M.W."/>
            <person name="Muller H.G."/>
            <person name="Kugler K."/>
            <person name="Rivarola-Duarte L."/>
            <person name="Spannagl M."/>
            <person name="Mayer K.F.X."/>
            <person name="Lu F.H."/>
            <person name="Bevan M.W."/>
            <person name="Leroy P."/>
            <person name="Li P."/>
            <person name="You F.M."/>
            <person name="Sun Q."/>
            <person name="Liu Z."/>
            <person name="Lyons E."/>
            <person name="Wicker T."/>
            <person name="Salzberg S.L."/>
            <person name="Devos K.M."/>
            <person name="Dvorak J."/>
        </authorList>
    </citation>
    <scope>NUCLEOTIDE SEQUENCE [LARGE SCALE GENOMIC DNA]</scope>
    <source>
        <strain evidence="2">cv. AL8/78</strain>
    </source>
</reference>
<evidence type="ECO:0000256" key="1">
    <source>
        <dbReference type="SAM" id="MobiDB-lite"/>
    </source>
</evidence>
<reference evidence="3" key="1">
    <citation type="journal article" date="2014" name="Science">
        <title>Ancient hybridizations among the ancestral genomes of bread wheat.</title>
        <authorList>
            <consortium name="International Wheat Genome Sequencing Consortium,"/>
            <person name="Marcussen T."/>
            <person name="Sandve S.R."/>
            <person name="Heier L."/>
            <person name="Spannagl M."/>
            <person name="Pfeifer M."/>
            <person name="Jakobsen K.S."/>
            <person name="Wulff B.B."/>
            <person name="Steuernagel B."/>
            <person name="Mayer K.F."/>
            <person name="Olsen O.A."/>
        </authorList>
    </citation>
    <scope>NUCLEOTIDE SEQUENCE [LARGE SCALE GENOMIC DNA]</scope>
    <source>
        <strain evidence="3">cv. AL8/78</strain>
    </source>
</reference>
<evidence type="ECO:0000313" key="2">
    <source>
        <dbReference type="EnsemblPlants" id="AET6Gv20985500.4"/>
    </source>
</evidence>
<organism evidence="2 3">
    <name type="scientific">Aegilops tauschii subsp. strangulata</name>
    <name type="common">Goatgrass</name>
    <dbReference type="NCBI Taxonomy" id="200361"/>
    <lineage>
        <taxon>Eukaryota</taxon>
        <taxon>Viridiplantae</taxon>
        <taxon>Streptophyta</taxon>
        <taxon>Embryophyta</taxon>
        <taxon>Tracheophyta</taxon>
        <taxon>Spermatophyta</taxon>
        <taxon>Magnoliopsida</taxon>
        <taxon>Liliopsida</taxon>
        <taxon>Poales</taxon>
        <taxon>Poaceae</taxon>
        <taxon>BOP clade</taxon>
        <taxon>Pooideae</taxon>
        <taxon>Triticodae</taxon>
        <taxon>Triticeae</taxon>
        <taxon>Triticinae</taxon>
        <taxon>Aegilops</taxon>
    </lineage>
</organism>
<dbReference type="AlphaFoldDB" id="A0A453Q5S4"/>
<name>A0A453Q5S4_AEGTS</name>
<accession>A0A453Q5S4</accession>
<dbReference type="EnsemblPlants" id="AET6Gv20985500.4">
    <property type="protein sequence ID" value="AET6Gv20985500.4"/>
    <property type="gene ID" value="AET6Gv20985500"/>
</dbReference>
<reference evidence="2" key="4">
    <citation type="submission" date="2019-03" db="UniProtKB">
        <authorList>
            <consortium name="EnsemblPlants"/>
        </authorList>
    </citation>
    <scope>IDENTIFICATION</scope>
</reference>
<dbReference type="Proteomes" id="UP000015105">
    <property type="component" value="Chromosome 6D"/>
</dbReference>
<proteinExistence type="predicted"/>
<dbReference type="Gramene" id="AET6Gv20985500.4">
    <property type="protein sequence ID" value="AET6Gv20985500.4"/>
    <property type="gene ID" value="AET6Gv20985500"/>
</dbReference>
<reference evidence="3" key="2">
    <citation type="journal article" date="2017" name="Nat. Plants">
        <title>The Aegilops tauschii genome reveals multiple impacts of transposons.</title>
        <authorList>
            <person name="Zhao G."/>
            <person name="Zou C."/>
            <person name="Li K."/>
            <person name="Wang K."/>
            <person name="Li T."/>
            <person name="Gao L."/>
            <person name="Zhang X."/>
            <person name="Wang H."/>
            <person name="Yang Z."/>
            <person name="Liu X."/>
            <person name="Jiang W."/>
            <person name="Mao L."/>
            <person name="Kong X."/>
            <person name="Jiao Y."/>
            <person name="Jia J."/>
        </authorList>
    </citation>
    <scope>NUCLEOTIDE SEQUENCE [LARGE SCALE GENOMIC DNA]</scope>
    <source>
        <strain evidence="3">cv. AL8/78</strain>
    </source>
</reference>
<feature type="region of interest" description="Disordered" evidence="1">
    <location>
        <begin position="62"/>
        <end position="105"/>
    </location>
</feature>
<sequence>PPPTRSRSPRRGKPSPSPRPPRRGLDLSVSALRSTHLWCLCSPLLSCSACCCFLCRFADPSHGDGPQQAGAPLRRERPQPPGQGGRPHQWPGGFIRQERQGGTIT</sequence>
<keyword evidence="3" id="KW-1185">Reference proteome</keyword>